<dbReference type="NCBIfam" id="NF003842">
    <property type="entry name" value="PRK05421.1-4"/>
    <property type="match status" value="1"/>
</dbReference>
<dbReference type="NCBIfam" id="NF003840">
    <property type="entry name" value="PRK05421.1-2"/>
    <property type="match status" value="1"/>
</dbReference>
<evidence type="ECO:0000313" key="4">
    <source>
        <dbReference type="EMBL" id="MDE1240594.1"/>
    </source>
</evidence>
<dbReference type="Proteomes" id="UP001140979">
    <property type="component" value="Unassembled WGS sequence"/>
</dbReference>
<dbReference type="HAMAP" id="MF_01119">
    <property type="entry name" value="UPF0294"/>
    <property type="match status" value="1"/>
</dbReference>
<dbReference type="InterPro" id="IPR036691">
    <property type="entry name" value="Endo/exonu/phosph_ase_sf"/>
</dbReference>
<evidence type="ECO:0000256" key="2">
    <source>
        <dbReference type="HAMAP-Rule" id="MF_01119"/>
    </source>
</evidence>
<keyword evidence="4" id="KW-0378">Hydrolase</keyword>
<dbReference type="AlphaFoldDB" id="A0A9X4EQX9"/>
<keyword evidence="4" id="KW-0255">Endonuclease</keyword>
<dbReference type="EMBL" id="JAKNBA010000001">
    <property type="protein sequence ID" value="MDE1240594.1"/>
    <property type="molecule type" value="Genomic_DNA"/>
</dbReference>
<dbReference type="NCBIfam" id="NF003841">
    <property type="entry name" value="PRK05421.1-3"/>
    <property type="match status" value="1"/>
</dbReference>
<feature type="domain" description="Endonuclease/exonuclease/phosphatase" evidence="3">
    <location>
        <begin position="66"/>
        <end position="271"/>
    </location>
</feature>
<dbReference type="Gene3D" id="3.60.10.10">
    <property type="entry name" value="Endonuclease/exonuclease/phosphatase"/>
    <property type="match status" value="1"/>
</dbReference>
<sequence>MKKKYLIALTAFIVLITVVSFSFIFTIPSQPQILTINHQDSASPLVCYENSNAQAIDANGLLELLVWNIYKQNKVTWHSELDKFSQSSQLVLLQEASMTDALKSWITERQWGGNQAAAFRVLGESVGVLNLSKQMPSHACAYTEVEPWLRLPKSAIYALYRLSDGQSLAVVNLHAVNFTYGTDEYANQLSTLISKLDEHKGPVIVAGDFNSWSEQRMAAMKTALQGAGMQEVIFSPDNRIQFVTGLVLDHVFYRGLTVINAKAPQTDASDHNPMLVHFSL</sequence>
<evidence type="ECO:0000313" key="5">
    <source>
        <dbReference type="Proteomes" id="UP001140979"/>
    </source>
</evidence>
<evidence type="ECO:0000256" key="1">
    <source>
        <dbReference type="ARBA" id="ARBA00022490"/>
    </source>
</evidence>
<proteinExistence type="inferred from homology"/>
<keyword evidence="4" id="KW-0540">Nuclease</keyword>
<dbReference type="Pfam" id="PF03372">
    <property type="entry name" value="Exo_endo_phos"/>
    <property type="match status" value="1"/>
</dbReference>
<dbReference type="SUPFAM" id="SSF56219">
    <property type="entry name" value="DNase I-like"/>
    <property type="match status" value="1"/>
</dbReference>
<comment type="subcellular location">
    <subcellularLocation>
        <location evidence="2">Cytoplasm</location>
    </subcellularLocation>
</comment>
<comment type="similarity">
    <text evidence="2">Belongs to the UPF0294 family.</text>
</comment>
<comment type="caution">
    <text evidence="4">The sequence shown here is derived from an EMBL/GenBank/DDBJ whole genome shotgun (WGS) entry which is preliminary data.</text>
</comment>
<name>A0A9X4EQX9_9VIBR</name>
<dbReference type="RefSeq" id="WP_274682375.1">
    <property type="nucleotide sequence ID" value="NZ_JAKNBA010000001.1"/>
</dbReference>
<dbReference type="InterPro" id="IPR005135">
    <property type="entry name" value="Endo/exonuclease/phosphatase"/>
</dbReference>
<keyword evidence="1 2" id="KW-0963">Cytoplasm</keyword>
<dbReference type="InterPro" id="IPR022958">
    <property type="entry name" value="UPF0294"/>
</dbReference>
<dbReference type="GO" id="GO:0005737">
    <property type="term" value="C:cytoplasm"/>
    <property type="evidence" value="ECO:0007669"/>
    <property type="project" value="UniProtKB-SubCell"/>
</dbReference>
<evidence type="ECO:0000259" key="3">
    <source>
        <dbReference type="Pfam" id="PF03372"/>
    </source>
</evidence>
<gene>
    <name evidence="4" type="ORF">L9W94_00250</name>
</gene>
<accession>A0A9X4EQX9</accession>
<organism evidence="4 5">
    <name type="scientific">Vibrio aestuarianus</name>
    <dbReference type="NCBI Taxonomy" id="28171"/>
    <lineage>
        <taxon>Bacteria</taxon>
        <taxon>Pseudomonadati</taxon>
        <taxon>Pseudomonadota</taxon>
        <taxon>Gammaproteobacteria</taxon>
        <taxon>Vibrionales</taxon>
        <taxon>Vibrionaceae</taxon>
        <taxon>Vibrio</taxon>
    </lineage>
</organism>
<protein>
    <recommendedName>
        <fullName evidence="2">UPF0294 protein L9W94_00250</fullName>
    </recommendedName>
</protein>
<reference evidence="4" key="1">
    <citation type="submission" date="2022-02" db="EMBL/GenBank/DDBJ databases">
        <title>Emergence and expansion in Europe of a Vibrio aestuarianus clonal complex pathogenic for oysters.</title>
        <authorList>
            <person name="Mesnil A."/>
            <person name="Travers M.-A."/>
        </authorList>
    </citation>
    <scope>NUCLEOTIDE SEQUENCE</scope>
    <source>
        <strain evidence="4">19_064_11T1</strain>
    </source>
</reference>
<dbReference type="GO" id="GO:0004519">
    <property type="term" value="F:endonuclease activity"/>
    <property type="evidence" value="ECO:0007669"/>
    <property type="project" value="UniProtKB-KW"/>
</dbReference>